<dbReference type="VEuPathDB" id="FungiDB:AeMF1_013544"/>
<keyword evidence="3" id="KW-1185">Reference proteome</keyword>
<dbReference type="AlphaFoldDB" id="A0A6G0WPA1"/>
<gene>
    <name evidence="2" type="ORF">Ae201684_013154</name>
</gene>
<accession>A0A6G0WPA1</accession>
<comment type="caution">
    <text evidence="2">The sequence shown here is derived from an EMBL/GenBank/DDBJ whole genome shotgun (WGS) entry which is preliminary data.</text>
</comment>
<evidence type="ECO:0000256" key="1">
    <source>
        <dbReference type="SAM" id="Phobius"/>
    </source>
</evidence>
<sequence length="339" mass="38197">MQIAPTEPPPSKVVKSGIDSILSTKWIWLSILCFAMFKHAIITLYLTTQGILNATQDDAEKRAGYVYKAKTVALVFFVLSLLHICSIFHICWRLRCKAKPLKRPSKPLAQVKVHPKASTTGGGQASSFRWTMSYSNLIVLFNLVEIMCQSYEAIEFAAKVPDRTIVGLYVFLVVLHAVLTPLLFVFRHSVAKVLLTNVVLSWISLALSSLIHFFALIVPLLYYKFVDSNVAKEPLWLTKFVLYVQYNTVTTPVDFGAKSVMQLGALVTLWRLQATFRYRYTLCAEVWVWVDGFTGEQLVSVTQINLASALSLATTISEEDMALDQVPVRYDLVQPEVFM</sequence>
<dbReference type="VEuPathDB" id="FungiDB:AeMF1_011991"/>
<feature type="transmembrane region" description="Helical" evidence="1">
    <location>
        <begin position="26"/>
        <end position="52"/>
    </location>
</feature>
<keyword evidence="1" id="KW-0812">Transmembrane</keyword>
<protein>
    <submittedName>
        <fullName evidence="2">Uncharacterized protein</fullName>
    </submittedName>
</protein>
<keyword evidence="1" id="KW-1133">Transmembrane helix</keyword>
<name>A0A6G0WPA1_9STRA</name>
<feature type="transmembrane region" description="Helical" evidence="1">
    <location>
        <begin position="72"/>
        <end position="92"/>
    </location>
</feature>
<keyword evidence="1" id="KW-0472">Membrane</keyword>
<organism evidence="2 3">
    <name type="scientific">Aphanomyces euteiches</name>
    <dbReference type="NCBI Taxonomy" id="100861"/>
    <lineage>
        <taxon>Eukaryota</taxon>
        <taxon>Sar</taxon>
        <taxon>Stramenopiles</taxon>
        <taxon>Oomycota</taxon>
        <taxon>Saprolegniomycetes</taxon>
        <taxon>Saprolegniales</taxon>
        <taxon>Verrucalvaceae</taxon>
        <taxon>Aphanomyces</taxon>
    </lineage>
</organism>
<feature type="transmembrane region" description="Helical" evidence="1">
    <location>
        <begin position="198"/>
        <end position="223"/>
    </location>
</feature>
<evidence type="ECO:0000313" key="2">
    <source>
        <dbReference type="EMBL" id="KAF0729177.1"/>
    </source>
</evidence>
<dbReference type="Proteomes" id="UP000481153">
    <property type="component" value="Unassembled WGS sequence"/>
</dbReference>
<proteinExistence type="predicted"/>
<evidence type="ECO:0000313" key="3">
    <source>
        <dbReference type="Proteomes" id="UP000481153"/>
    </source>
</evidence>
<reference evidence="2 3" key="1">
    <citation type="submission" date="2019-07" db="EMBL/GenBank/DDBJ databases">
        <title>Genomics analysis of Aphanomyces spp. identifies a new class of oomycete effector associated with host adaptation.</title>
        <authorList>
            <person name="Gaulin E."/>
        </authorList>
    </citation>
    <scope>NUCLEOTIDE SEQUENCE [LARGE SCALE GENOMIC DNA]</scope>
    <source>
        <strain evidence="2 3">ATCC 201684</strain>
    </source>
</reference>
<dbReference type="EMBL" id="VJMJ01000167">
    <property type="protein sequence ID" value="KAF0729177.1"/>
    <property type="molecule type" value="Genomic_DNA"/>
</dbReference>
<feature type="transmembrane region" description="Helical" evidence="1">
    <location>
        <begin position="166"/>
        <end position="186"/>
    </location>
</feature>